<accession>A0A1G9ZM07</accession>
<feature type="domain" description="Cell envelope-related transcriptional attenuator" evidence="4">
    <location>
        <begin position="127"/>
        <end position="267"/>
    </location>
</feature>
<feature type="region of interest" description="Disordered" evidence="2">
    <location>
        <begin position="1"/>
        <end position="37"/>
    </location>
</feature>
<gene>
    <name evidence="5" type="ORF">SAMN05216355_101293</name>
</gene>
<evidence type="ECO:0000256" key="3">
    <source>
        <dbReference type="SAM" id="Phobius"/>
    </source>
</evidence>
<dbReference type="InterPro" id="IPR004474">
    <property type="entry name" value="LytR_CpsA_psr"/>
</dbReference>
<dbReference type="NCBIfam" id="TIGR00350">
    <property type="entry name" value="lytR_cpsA_psr"/>
    <property type="match status" value="1"/>
</dbReference>
<proteinExistence type="inferred from homology"/>
<dbReference type="Pfam" id="PF03816">
    <property type="entry name" value="LytR_cpsA_psr"/>
    <property type="match status" value="1"/>
</dbReference>
<dbReference type="RefSeq" id="WP_092532278.1">
    <property type="nucleotide sequence ID" value="NZ_FNIM01000001.1"/>
</dbReference>
<keyword evidence="3" id="KW-0472">Membrane</keyword>
<reference evidence="6" key="1">
    <citation type="submission" date="2016-10" db="EMBL/GenBank/DDBJ databases">
        <authorList>
            <person name="Varghese N."/>
            <person name="Submissions S."/>
        </authorList>
    </citation>
    <scope>NUCLEOTIDE SEQUENCE [LARGE SCALE GENOMIC DNA]</scope>
    <source>
        <strain evidence="6">DSM 27982</strain>
    </source>
</reference>
<organism evidence="5 6">
    <name type="scientific">Actinomyces ruminicola</name>
    <dbReference type="NCBI Taxonomy" id="332524"/>
    <lineage>
        <taxon>Bacteria</taxon>
        <taxon>Bacillati</taxon>
        <taxon>Actinomycetota</taxon>
        <taxon>Actinomycetes</taxon>
        <taxon>Actinomycetales</taxon>
        <taxon>Actinomycetaceae</taxon>
        <taxon>Actinomyces</taxon>
    </lineage>
</organism>
<evidence type="ECO:0000313" key="6">
    <source>
        <dbReference type="Proteomes" id="UP000198541"/>
    </source>
</evidence>
<dbReference type="Proteomes" id="UP000198541">
    <property type="component" value="Unassembled WGS sequence"/>
</dbReference>
<protein>
    <submittedName>
        <fullName evidence="5">Cell envelope-related function transcriptional attenuator common domain-containing protein</fullName>
    </submittedName>
</protein>
<feature type="transmembrane region" description="Helical" evidence="3">
    <location>
        <begin position="45"/>
        <end position="68"/>
    </location>
</feature>
<dbReference type="STRING" id="332524.SAMN04487766_1128"/>
<keyword evidence="3" id="KW-1133">Transmembrane helix</keyword>
<comment type="similarity">
    <text evidence="1">Belongs to the LytR/CpsA/Psr (LCP) family.</text>
</comment>
<dbReference type="InterPro" id="IPR050922">
    <property type="entry name" value="LytR/CpsA/Psr_CW_biosynth"/>
</dbReference>
<dbReference type="Gene3D" id="3.40.630.190">
    <property type="entry name" value="LCP protein"/>
    <property type="match status" value="1"/>
</dbReference>
<keyword evidence="3" id="KW-0812">Transmembrane</keyword>
<dbReference type="PANTHER" id="PTHR33392:SF6">
    <property type="entry name" value="POLYISOPRENYL-TEICHOIC ACID--PEPTIDOGLYCAN TEICHOIC ACID TRANSFERASE TAGU"/>
    <property type="match status" value="1"/>
</dbReference>
<dbReference type="EMBL" id="FNIM01000001">
    <property type="protein sequence ID" value="SDN22358.1"/>
    <property type="molecule type" value="Genomic_DNA"/>
</dbReference>
<dbReference type="PANTHER" id="PTHR33392">
    <property type="entry name" value="POLYISOPRENYL-TEICHOIC ACID--PEPTIDOGLYCAN TEICHOIC ACID TRANSFERASE TAGU"/>
    <property type="match status" value="1"/>
</dbReference>
<evidence type="ECO:0000256" key="2">
    <source>
        <dbReference type="SAM" id="MobiDB-lite"/>
    </source>
</evidence>
<evidence type="ECO:0000313" key="5">
    <source>
        <dbReference type="EMBL" id="SDN22358.1"/>
    </source>
</evidence>
<name>A0A1G9ZM07_9ACTO</name>
<sequence>MSDSEQRAGDGAPGKLNDDVLGGVGQTDSASRSSGKSRSGRRWRIALVSVLAVVLVLVAGTAVGGLWLRNRLSSNIETIGDPFASIATEDRAPEQEAEDPATNILVLGSDSRISAGDPDQWEAGAQRTDAIMLVQISHDREDVSVMSIPRDSWADIPGYGENKINAAFSYGGPSLTIQTVEQLTGVRIDHFVVADFESFSAITDAIGGVTINLKTAQTLAGTEFPAGAQLLNGQQALAYARERKSLPGGDFDRVNRQQAWMRAMVGAVLNNGILSNPTKLYSFLTTVTETLAVDDGFTIDEMQSLAMGLRGIHSTDINFMTVPTSGTGTSSDGQSIVILDAEADAPLFEAFQNGDVDAYLEENPDAVELLPATVN</sequence>
<evidence type="ECO:0000259" key="4">
    <source>
        <dbReference type="Pfam" id="PF03816"/>
    </source>
</evidence>
<evidence type="ECO:0000256" key="1">
    <source>
        <dbReference type="ARBA" id="ARBA00006068"/>
    </source>
</evidence>
<dbReference type="AlphaFoldDB" id="A0A1G9ZM07"/>
<keyword evidence="6" id="KW-1185">Reference proteome</keyword>